<dbReference type="SUPFAM" id="SSF50199">
    <property type="entry name" value="Staphylococcal nuclease"/>
    <property type="match status" value="1"/>
</dbReference>
<evidence type="ECO:0000256" key="1">
    <source>
        <dbReference type="ARBA" id="ARBA00022722"/>
    </source>
</evidence>
<accession>A0A8J2VJX3</accession>
<sequence>MRKIFSLVLALVVASGLFVGLAPNNAHAATYTATVKSVVDGDTININETVQGTSKIRLLSIDTPETYYNGQNQNPWATNAKNYLVNLLPPGTKITLETDVDEVDGYGRLLAHVWKGNLDVNKEIVRQGHAVTYYIWPNMKYFEEYRSAMVEAKNNGRNIWNPSNPLPELPFEFRLRVDGRAPDKYVGDYYTKKYVQPAQYKQVPVENRVFFWNEADAQQAGYTPR</sequence>
<dbReference type="GO" id="GO:0004519">
    <property type="term" value="F:endonuclease activity"/>
    <property type="evidence" value="ECO:0007669"/>
    <property type="project" value="UniProtKB-KW"/>
</dbReference>
<evidence type="ECO:0000259" key="5">
    <source>
        <dbReference type="PROSITE" id="PS50830"/>
    </source>
</evidence>
<dbReference type="SMART" id="SM00318">
    <property type="entry name" value="SNc"/>
    <property type="match status" value="1"/>
</dbReference>
<dbReference type="RefSeq" id="WP_229752041.1">
    <property type="nucleotide sequence ID" value="NZ_BMHQ01000016.1"/>
</dbReference>
<name>A0A8J2VJX3_9BACL</name>
<dbReference type="PANTHER" id="PTHR12302">
    <property type="entry name" value="EBNA2 BINDING PROTEIN P100"/>
    <property type="match status" value="1"/>
</dbReference>
<dbReference type="Gene3D" id="2.40.50.90">
    <property type="match status" value="1"/>
</dbReference>
<dbReference type="InterPro" id="IPR035437">
    <property type="entry name" value="SNase_OB-fold_sf"/>
</dbReference>
<dbReference type="PROSITE" id="PS01123">
    <property type="entry name" value="TNASE_1"/>
    <property type="match status" value="1"/>
</dbReference>
<evidence type="ECO:0000256" key="3">
    <source>
        <dbReference type="ARBA" id="ARBA00022801"/>
    </source>
</evidence>
<dbReference type="EMBL" id="BMHQ01000016">
    <property type="protein sequence ID" value="GGE28159.1"/>
    <property type="molecule type" value="Genomic_DNA"/>
</dbReference>
<feature type="signal peptide" evidence="4">
    <location>
        <begin position="1"/>
        <end position="28"/>
    </location>
</feature>
<gene>
    <name evidence="6" type="ORF">GCM10011571_32820</name>
</gene>
<comment type="caution">
    <text evidence="6">The sequence shown here is derived from an EMBL/GenBank/DDBJ whole genome shotgun (WGS) entry which is preliminary data.</text>
</comment>
<reference evidence="6" key="2">
    <citation type="submission" date="2020-09" db="EMBL/GenBank/DDBJ databases">
        <authorList>
            <person name="Sun Q."/>
            <person name="Zhou Y."/>
        </authorList>
    </citation>
    <scope>NUCLEOTIDE SEQUENCE</scope>
    <source>
        <strain evidence="6">CGMCC 1.15179</strain>
    </source>
</reference>
<keyword evidence="1" id="KW-0540">Nuclease</keyword>
<keyword evidence="4" id="KW-0732">Signal</keyword>
<evidence type="ECO:0000256" key="4">
    <source>
        <dbReference type="SAM" id="SignalP"/>
    </source>
</evidence>
<evidence type="ECO:0000256" key="2">
    <source>
        <dbReference type="ARBA" id="ARBA00022759"/>
    </source>
</evidence>
<feature type="chain" id="PRO_5035164992" description="TNase-like domain-containing protein" evidence="4">
    <location>
        <begin position="29"/>
        <end position="225"/>
    </location>
</feature>
<proteinExistence type="predicted"/>
<keyword evidence="3" id="KW-0378">Hydrolase</keyword>
<dbReference type="GO" id="GO:0016787">
    <property type="term" value="F:hydrolase activity"/>
    <property type="evidence" value="ECO:0007669"/>
    <property type="project" value="UniProtKB-KW"/>
</dbReference>
<organism evidence="6 7">
    <name type="scientific">Marinithermofilum abyssi</name>
    <dbReference type="NCBI Taxonomy" id="1571185"/>
    <lineage>
        <taxon>Bacteria</taxon>
        <taxon>Bacillati</taxon>
        <taxon>Bacillota</taxon>
        <taxon>Bacilli</taxon>
        <taxon>Bacillales</taxon>
        <taxon>Thermoactinomycetaceae</taxon>
        <taxon>Marinithermofilum</taxon>
    </lineage>
</organism>
<evidence type="ECO:0000313" key="6">
    <source>
        <dbReference type="EMBL" id="GGE28159.1"/>
    </source>
</evidence>
<evidence type="ECO:0000313" key="7">
    <source>
        <dbReference type="Proteomes" id="UP000625210"/>
    </source>
</evidence>
<dbReference type="Pfam" id="PF00565">
    <property type="entry name" value="SNase"/>
    <property type="match status" value="1"/>
</dbReference>
<protein>
    <recommendedName>
        <fullName evidence="5">TNase-like domain-containing protein</fullName>
    </recommendedName>
</protein>
<dbReference type="AlphaFoldDB" id="A0A8J2VJX3"/>
<dbReference type="PROSITE" id="PS50830">
    <property type="entry name" value="TNASE_3"/>
    <property type="match status" value="1"/>
</dbReference>
<dbReference type="InterPro" id="IPR002071">
    <property type="entry name" value="Thermonucl_AS"/>
</dbReference>
<dbReference type="GO" id="GO:0003676">
    <property type="term" value="F:nucleic acid binding"/>
    <property type="evidence" value="ECO:0007669"/>
    <property type="project" value="InterPro"/>
</dbReference>
<dbReference type="Proteomes" id="UP000625210">
    <property type="component" value="Unassembled WGS sequence"/>
</dbReference>
<keyword evidence="7" id="KW-1185">Reference proteome</keyword>
<feature type="domain" description="TNase-like" evidence="5">
    <location>
        <begin position="29"/>
        <end position="162"/>
    </location>
</feature>
<keyword evidence="2" id="KW-0255">Endonuclease</keyword>
<dbReference type="PANTHER" id="PTHR12302:SF3">
    <property type="entry name" value="SERINE_THREONINE-PROTEIN KINASE 31"/>
    <property type="match status" value="1"/>
</dbReference>
<reference evidence="6" key="1">
    <citation type="journal article" date="2014" name="Int. J. Syst. Evol. Microbiol.">
        <title>Complete genome sequence of Corynebacterium casei LMG S-19264T (=DSM 44701T), isolated from a smear-ripened cheese.</title>
        <authorList>
            <consortium name="US DOE Joint Genome Institute (JGI-PGF)"/>
            <person name="Walter F."/>
            <person name="Albersmeier A."/>
            <person name="Kalinowski J."/>
            <person name="Ruckert C."/>
        </authorList>
    </citation>
    <scope>NUCLEOTIDE SEQUENCE</scope>
    <source>
        <strain evidence="6">CGMCC 1.15179</strain>
    </source>
</reference>
<dbReference type="InterPro" id="IPR016071">
    <property type="entry name" value="Staphylococal_nuclease_OB-fold"/>
</dbReference>